<keyword evidence="8" id="KW-0961">Cell wall biogenesis/degradation</keyword>
<keyword evidence="4" id="KW-0808">Transferase</keyword>
<evidence type="ECO:0000256" key="7">
    <source>
        <dbReference type="ARBA" id="ARBA00022984"/>
    </source>
</evidence>
<proteinExistence type="inferred from homology"/>
<evidence type="ECO:0000256" key="5">
    <source>
        <dbReference type="ARBA" id="ARBA00022801"/>
    </source>
</evidence>
<dbReference type="FunFam" id="2.40.440.10:FF:000002">
    <property type="entry name" value="L,D-transpeptidase ErfK/SrfK"/>
    <property type="match status" value="1"/>
</dbReference>
<dbReference type="GO" id="GO:0071972">
    <property type="term" value="F:peptidoglycan L,D-transpeptidase activity"/>
    <property type="evidence" value="ECO:0007669"/>
    <property type="project" value="TreeGrafter"/>
</dbReference>
<dbReference type="SUPFAM" id="SSF141523">
    <property type="entry name" value="L,D-transpeptidase catalytic domain-like"/>
    <property type="match status" value="1"/>
</dbReference>
<evidence type="ECO:0000256" key="4">
    <source>
        <dbReference type="ARBA" id="ARBA00022679"/>
    </source>
</evidence>
<dbReference type="AlphaFoldDB" id="A0A3B0TG94"/>
<dbReference type="PANTHER" id="PTHR30582">
    <property type="entry name" value="L,D-TRANSPEPTIDASE"/>
    <property type="match status" value="1"/>
</dbReference>
<dbReference type="GO" id="GO:0008360">
    <property type="term" value="P:regulation of cell shape"/>
    <property type="evidence" value="ECO:0007669"/>
    <property type="project" value="UniProtKB-KW"/>
</dbReference>
<dbReference type="UniPathway" id="UPA00219"/>
<evidence type="ECO:0000313" key="10">
    <source>
        <dbReference type="EMBL" id="VAW15930.1"/>
    </source>
</evidence>
<dbReference type="GO" id="GO:0071555">
    <property type="term" value="P:cell wall organization"/>
    <property type="evidence" value="ECO:0007669"/>
    <property type="project" value="UniProtKB-KW"/>
</dbReference>
<dbReference type="Gene3D" id="2.40.440.10">
    <property type="entry name" value="L,D-transpeptidase catalytic domain-like"/>
    <property type="match status" value="1"/>
</dbReference>
<dbReference type="Pfam" id="PF03734">
    <property type="entry name" value="YkuD"/>
    <property type="match status" value="1"/>
</dbReference>
<keyword evidence="7" id="KW-0573">Peptidoglycan synthesis</keyword>
<evidence type="ECO:0000256" key="3">
    <source>
        <dbReference type="ARBA" id="ARBA00022676"/>
    </source>
</evidence>
<protein>
    <submittedName>
        <fullName evidence="10">ErfK/YbiS/YcfS/YnhG</fullName>
    </submittedName>
</protein>
<sequence length="178" mass="19800">MSSRKLIAVAFAALFSVSLFAGTAPASALDWFGSNTRSVVNFKEKYRVGTIIVKTKERRLYLVQKGGKAIMYKVGVGRPGFAWKGKHRITRKAKWPGWTPPAAMRKREPWLPAYMKGGIDNPLGARALYIGSTLYRLHGTTNRKSIGQAVSSGCIRLLNKDIEDLYERVKVGARIIVM</sequence>
<evidence type="ECO:0000259" key="9">
    <source>
        <dbReference type="PROSITE" id="PS52029"/>
    </source>
</evidence>
<comment type="pathway">
    <text evidence="1">Cell wall biogenesis; peptidoglycan biosynthesis.</text>
</comment>
<dbReference type="EMBL" id="UOEM01000092">
    <property type="protein sequence ID" value="VAW15930.1"/>
    <property type="molecule type" value="Genomic_DNA"/>
</dbReference>
<dbReference type="PANTHER" id="PTHR30582:SF24">
    <property type="entry name" value="L,D-TRANSPEPTIDASE ERFK_SRFK-RELATED"/>
    <property type="match status" value="1"/>
</dbReference>
<dbReference type="InterPro" id="IPR050979">
    <property type="entry name" value="LD-transpeptidase"/>
</dbReference>
<organism evidence="10">
    <name type="scientific">hydrothermal vent metagenome</name>
    <dbReference type="NCBI Taxonomy" id="652676"/>
    <lineage>
        <taxon>unclassified sequences</taxon>
        <taxon>metagenomes</taxon>
        <taxon>ecological metagenomes</taxon>
    </lineage>
</organism>
<keyword evidence="5" id="KW-0378">Hydrolase</keyword>
<dbReference type="CDD" id="cd16913">
    <property type="entry name" value="YkuD_like"/>
    <property type="match status" value="1"/>
</dbReference>
<feature type="domain" description="L,D-TPase catalytic" evidence="9">
    <location>
        <begin position="49"/>
        <end position="178"/>
    </location>
</feature>
<dbReference type="GO" id="GO:0005576">
    <property type="term" value="C:extracellular region"/>
    <property type="evidence" value="ECO:0007669"/>
    <property type="project" value="TreeGrafter"/>
</dbReference>
<gene>
    <name evidence="10" type="ORF">MNBD_ALPHA09-1978</name>
</gene>
<comment type="similarity">
    <text evidence="2">Belongs to the YkuD family.</text>
</comment>
<keyword evidence="6" id="KW-0133">Cell shape</keyword>
<reference evidence="10" key="1">
    <citation type="submission" date="2018-06" db="EMBL/GenBank/DDBJ databases">
        <authorList>
            <person name="Zhirakovskaya E."/>
        </authorList>
    </citation>
    <scope>NUCLEOTIDE SEQUENCE</scope>
</reference>
<evidence type="ECO:0000256" key="1">
    <source>
        <dbReference type="ARBA" id="ARBA00004752"/>
    </source>
</evidence>
<evidence type="ECO:0000256" key="2">
    <source>
        <dbReference type="ARBA" id="ARBA00005992"/>
    </source>
</evidence>
<dbReference type="GO" id="GO:0016757">
    <property type="term" value="F:glycosyltransferase activity"/>
    <property type="evidence" value="ECO:0007669"/>
    <property type="project" value="UniProtKB-KW"/>
</dbReference>
<evidence type="ECO:0000256" key="6">
    <source>
        <dbReference type="ARBA" id="ARBA00022960"/>
    </source>
</evidence>
<evidence type="ECO:0000256" key="8">
    <source>
        <dbReference type="ARBA" id="ARBA00023316"/>
    </source>
</evidence>
<accession>A0A3B0TG94</accession>
<dbReference type="InterPro" id="IPR005490">
    <property type="entry name" value="LD_TPept_cat_dom"/>
</dbReference>
<dbReference type="PROSITE" id="PS52029">
    <property type="entry name" value="LD_TPASE"/>
    <property type="match status" value="1"/>
</dbReference>
<name>A0A3B0TG94_9ZZZZ</name>
<dbReference type="InterPro" id="IPR038063">
    <property type="entry name" value="Transpep_catalytic_dom"/>
</dbReference>
<keyword evidence="3" id="KW-0328">Glycosyltransferase</keyword>
<dbReference type="GO" id="GO:0018104">
    <property type="term" value="P:peptidoglycan-protein cross-linking"/>
    <property type="evidence" value="ECO:0007669"/>
    <property type="project" value="TreeGrafter"/>
</dbReference>